<dbReference type="RefSeq" id="WP_115083983.1">
    <property type="nucleotide sequence ID" value="NZ_CAKAQN010000023.1"/>
</dbReference>
<dbReference type="Gene3D" id="2.60.40.2630">
    <property type="match status" value="1"/>
</dbReference>
<dbReference type="Pfam" id="PF13149">
    <property type="entry name" value="Mfa_like_1"/>
    <property type="match status" value="1"/>
</dbReference>
<name>A0A379G960_9BACT</name>
<dbReference type="EMBL" id="UGTP01000002">
    <property type="protein sequence ID" value="SUC37558.1"/>
    <property type="molecule type" value="Genomic_DNA"/>
</dbReference>
<proteinExistence type="predicted"/>
<dbReference type="InterPro" id="IPR025049">
    <property type="entry name" value="Mfa-like_1"/>
</dbReference>
<dbReference type="Proteomes" id="UP000254235">
    <property type="component" value="Unassembled WGS sequence"/>
</dbReference>
<dbReference type="PROSITE" id="PS51257">
    <property type="entry name" value="PROKAR_LIPOPROTEIN"/>
    <property type="match status" value="1"/>
</dbReference>
<accession>A0A379G960</accession>
<evidence type="ECO:0000313" key="1">
    <source>
        <dbReference type="EMBL" id="SUC37558.1"/>
    </source>
</evidence>
<dbReference type="AlphaFoldDB" id="A0A379G960"/>
<gene>
    <name evidence="1" type="ORF">NCTC13043_02048</name>
</gene>
<dbReference type="CDD" id="cd13121">
    <property type="entry name" value="BF2867_like_C"/>
    <property type="match status" value="1"/>
</dbReference>
<evidence type="ECO:0008006" key="3">
    <source>
        <dbReference type="Google" id="ProtNLM"/>
    </source>
</evidence>
<reference evidence="1 2" key="1">
    <citation type="submission" date="2018-06" db="EMBL/GenBank/DDBJ databases">
        <authorList>
            <consortium name="Pathogen Informatics"/>
            <person name="Doyle S."/>
        </authorList>
    </citation>
    <scope>NUCLEOTIDE SEQUENCE [LARGE SCALE GENOMIC DNA]</scope>
    <source>
        <strain evidence="1 2">NCTC13043</strain>
    </source>
</reference>
<dbReference type="GeneID" id="78571687"/>
<dbReference type="OrthoDB" id="1080889at2"/>
<evidence type="ECO:0000313" key="2">
    <source>
        <dbReference type="Proteomes" id="UP000254235"/>
    </source>
</evidence>
<protein>
    <recommendedName>
        <fullName evidence="3">Fimbrillin family protein</fullName>
    </recommendedName>
</protein>
<organism evidence="1 2">
    <name type="scientific">Prevotella pallens</name>
    <dbReference type="NCBI Taxonomy" id="60133"/>
    <lineage>
        <taxon>Bacteria</taxon>
        <taxon>Pseudomonadati</taxon>
        <taxon>Bacteroidota</taxon>
        <taxon>Bacteroidia</taxon>
        <taxon>Bacteroidales</taxon>
        <taxon>Prevotellaceae</taxon>
        <taxon>Prevotella</taxon>
    </lineage>
</organism>
<sequence>MNFKNVYATLLCVVAIGLTSCSSELNNDETNALNPNENAAREVTVSASKGATTRSIINLNGKAQWEKGDAILAYNLANPQGFDQLHARTQGVYSKFDGSIKCKVGDDLAFFYPYQDESKSTTPGTLELNMQENTIEKDGVAVTKVQDGTRETLNHFDYTWGTLKNINFDGPTLLQDIEFSKQYSILKLDFKYEGLALKNIKKLTIKGITTKATFDLKTGKFTNRVNDGLTIVPPTPVDELYVMVFPDDNFEATYIIETADNKTYTIHDSGFKLDVASYYAYTVEKVIDPWIDVDGVKWGKYNLQYEPGTKVDGWRDAYHLAKNPWDFFYTESYPLYTMGQVLPRNFGNDKFDHFRWGDIAKAPHYGHSNYLHYWTSTQDIQKQASTRDEFGDLAYYASNKTWRMPSKHDFEHLMSSTVGYLGYYIDGGKPVIGVLYVPTNDRCLKGTTRWIGGSRRSNINYTVNVGVYGTNCCRLYNFTKVQLENGVFLPFAGSYQTYNDGCPRLDKPGSQALYWTSTGSNWKQATAFTAYYHSNGCLSLPVVSTHINATNPKSNMYSIRPIFIGEQQKYKK</sequence>